<gene>
    <name evidence="1" type="ORF">EVAR_59671_1</name>
</gene>
<protein>
    <submittedName>
        <fullName evidence="1">Uncharacterized protein</fullName>
    </submittedName>
</protein>
<accession>A0A4C1Z3D7</accession>
<evidence type="ECO:0000313" key="2">
    <source>
        <dbReference type="Proteomes" id="UP000299102"/>
    </source>
</evidence>
<dbReference type="Proteomes" id="UP000299102">
    <property type="component" value="Unassembled WGS sequence"/>
</dbReference>
<reference evidence="1 2" key="1">
    <citation type="journal article" date="2019" name="Commun. Biol.">
        <title>The bagworm genome reveals a unique fibroin gene that provides high tensile strength.</title>
        <authorList>
            <person name="Kono N."/>
            <person name="Nakamura H."/>
            <person name="Ohtoshi R."/>
            <person name="Tomita M."/>
            <person name="Numata K."/>
            <person name="Arakawa K."/>
        </authorList>
    </citation>
    <scope>NUCLEOTIDE SEQUENCE [LARGE SCALE GENOMIC DNA]</scope>
</reference>
<evidence type="ECO:0000313" key="1">
    <source>
        <dbReference type="EMBL" id="GBP81732.1"/>
    </source>
</evidence>
<organism evidence="1 2">
    <name type="scientific">Eumeta variegata</name>
    <name type="common">Bagworm moth</name>
    <name type="synonym">Eumeta japonica</name>
    <dbReference type="NCBI Taxonomy" id="151549"/>
    <lineage>
        <taxon>Eukaryota</taxon>
        <taxon>Metazoa</taxon>
        <taxon>Ecdysozoa</taxon>
        <taxon>Arthropoda</taxon>
        <taxon>Hexapoda</taxon>
        <taxon>Insecta</taxon>
        <taxon>Pterygota</taxon>
        <taxon>Neoptera</taxon>
        <taxon>Endopterygota</taxon>
        <taxon>Lepidoptera</taxon>
        <taxon>Glossata</taxon>
        <taxon>Ditrysia</taxon>
        <taxon>Tineoidea</taxon>
        <taxon>Psychidae</taxon>
        <taxon>Oiketicinae</taxon>
        <taxon>Eumeta</taxon>
    </lineage>
</organism>
<name>A0A4C1Z3D7_EUMVA</name>
<proteinExistence type="predicted"/>
<keyword evidence="2" id="KW-1185">Reference proteome</keyword>
<comment type="caution">
    <text evidence="1">The sequence shown here is derived from an EMBL/GenBank/DDBJ whole genome shotgun (WGS) entry which is preliminary data.</text>
</comment>
<sequence length="162" mass="17409">MVEQSTVGPSATCGRNGKSFGTPLVKCTKYTLAHSAVHHICTPRVGNELTIPLKSRAFIGYGDNLFSCGSYVRLLLEIAKKMGLVNHLIARDKILVFLQLFFVNSGGATPLVDIGDIRFAEASLITCRQNFCEASLITCRQNFVCEAPSGARLSAVADVADA</sequence>
<dbReference type="AlphaFoldDB" id="A0A4C1Z3D7"/>
<dbReference type="EMBL" id="BGZK01001527">
    <property type="protein sequence ID" value="GBP81732.1"/>
    <property type="molecule type" value="Genomic_DNA"/>
</dbReference>